<dbReference type="SUPFAM" id="SSF48452">
    <property type="entry name" value="TPR-like"/>
    <property type="match status" value="1"/>
</dbReference>
<dbReference type="Proteomes" id="UP001652642">
    <property type="component" value="Chromosome Z"/>
</dbReference>
<dbReference type="InterPro" id="IPR019734">
    <property type="entry name" value="TPR_rpt"/>
</dbReference>
<accession>A0ABM5F6T5</accession>
<proteinExistence type="predicted"/>
<feature type="repeat" description="TPR" evidence="1">
    <location>
        <begin position="377"/>
        <end position="410"/>
    </location>
</feature>
<sequence>MEPKEEKEKEPKDVKMSTVYLGFFPTAVTEEKLEEARQKSIRRIFGTTDSLRYIKDPNKVGTYEGILQQKIEEHCQEGNRFFSQGEWEKAIVCFSKALNLDPDKVMLYEKTAEAFLQLCDFQSAAQHLRKAYSMSPAKEAVAARLAFVLQLQGQCLYEQRVYLDALESFTRASELQPLSTLYRMRRIACLAALKRYNDCLQMVNEEASRETKNPDLFVLRARLYEHFGKVTLSFYNIQDALQLDQEHTEARVMLSKWKRRAQKAKDQAVNKAVKGSLKMALLKINQAIEYNPVDAGYFLFRGSILRRLKDFGGAIDDYLKAVDLSQGDEEGHEARSEAQKQVLRTYNDFAVHCYAQGCYEEAVLLLNKAIQGEKSEQGLYLNRGDCFLQLGELHFALEDYRQALELKPLAPSLQKRVAWLHNEMGLQEFRERRYPQAESLFSQAIEHNPRELKYYLHRAKSRMFLQEVMGAKEDLVTALLLDPKREEAHVLANNFFPGESIHSLLNSKICTLAKDVLNRRLEACPAYEVPASRERLEGRGKEPPNDAYVLNEDPGKSRLEKKEKKPQDHEERRLAERLAACQRKANEVNQELKGVREKKVSLRPASVRLDPNPHLTEREQRRSEEPYHWRKFTQGIGPS</sequence>
<keyword evidence="1" id="KW-0802">TPR repeat</keyword>
<dbReference type="Pfam" id="PF13414">
    <property type="entry name" value="TPR_11"/>
    <property type="match status" value="1"/>
</dbReference>
<dbReference type="PROSITE" id="PS50293">
    <property type="entry name" value="TPR_REGION"/>
    <property type="match status" value="1"/>
</dbReference>
<dbReference type="Pfam" id="PF13432">
    <property type="entry name" value="TPR_16"/>
    <property type="match status" value="1"/>
</dbReference>
<organism evidence="3 4">
    <name type="scientific">Pogona vitticeps</name>
    <name type="common">central bearded dragon</name>
    <dbReference type="NCBI Taxonomy" id="103695"/>
    <lineage>
        <taxon>Eukaryota</taxon>
        <taxon>Metazoa</taxon>
        <taxon>Chordata</taxon>
        <taxon>Craniata</taxon>
        <taxon>Vertebrata</taxon>
        <taxon>Euteleostomi</taxon>
        <taxon>Lepidosauria</taxon>
        <taxon>Squamata</taxon>
        <taxon>Bifurcata</taxon>
        <taxon>Unidentata</taxon>
        <taxon>Episquamata</taxon>
        <taxon>Toxicofera</taxon>
        <taxon>Iguania</taxon>
        <taxon>Acrodonta</taxon>
        <taxon>Agamidae</taxon>
        <taxon>Amphibolurinae</taxon>
        <taxon>Pogona</taxon>
    </lineage>
</organism>
<gene>
    <name evidence="4" type="primary">TTC16</name>
</gene>
<evidence type="ECO:0000313" key="4">
    <source>
        <dbReference type="RefSeq" id="XP_072841114.1"/>
    </source>
</evidence>
<feature type="region of interest" description="Disordered" evidence="2">
    <location>
        <begin position="586"/>
        <end position="639"/>
    </location>
</feature>
<feature type="compositionally biased region" description="Basic and acidic residues" evidence="2">
    <location>
        <begin position="553"/>
        <end position="571"/>
    </location>
</feature>
<feature type="compositionally biased region" description="Basic and acidic residues" evidence="2">
    <location>
        <begin position="535"/>
        <end position="544"/>
    </location>
</feature>
<reference evidence="4" key="1">
    <citation type="submission" date="2025-08" db="UniProtKB">
        <authorList>
            <consortium name="RefSeq"/>
        </authorList>
    </citation>
    <scope>IDENTIFICATION</scope>
</reference>
<protein>
    <submittedName>
        <fullName evidence="4">Tetratricopeptide repeat protein 16</fullName>
    </submittedName>
</protein>
<dbReference type="PROSITE" id="PS50005">
    <property type="entry name" value="TPR"/>
    <property type="match status" value="4"/>
</dbReference>
<dbReference type="RefSeq" id="XP_072841114.1">
    <property type="nucleotide sequence ID" value="XM_072985013.1"/>
</dbReference>
<evidence type="ECO:0000313" key="3">
    <source>
        <dbReference type="Proteomes" id="UP001652642"/>
    </source>
</evidence>
<evidence type="ECO:0000256" key="2">
    <source>
        <dbReference type="SAM" id="MobiDB-lite"/>
    </source>
</evidence>
<feature type="compositionally biased region" description="Basic and acidic residues" evidence="2">
    <location>
        <begin position="615"/>
        <end position="628"/>
    </location>
</feature>
<dbReference type="GeneID" id="110078812"/>
<feature type="repeat" description="TPR" evidence="1">
    <location>
        <begin position="105"/>
        <end position="138"/>
    </location>
</feature>
<feature type="region of interest" description="Disordered" evidence="2">
    <location>
        <begin position="535"/>
        <end position="571"/>
    </location>
</feature>
<dbReference type="SMART" id="SM00028">
    <property type="entry name" value="TPR"/>
    <property type="match status" value="9"/>
</dbReference>
<dbReference type="Pfam" id="PF00515">
    <property type="entry name" value="TPR_1"/>
    <property type="match status" value="1"/>
</dbReference>
<keyword evidence="3" id="KW-1185">Reference proteome</keyword>
<dbReference type="PANTHER" id="PTHR45153:SF1">
    <property type="entry name" value="TETRATRICOPEPTIDE REPEAT PROTEIN 16"/>
    <property type="match status" value="1"/>
</dbReference>
<dbReference type="Gene3D" id="1.25.40.10">
    <property type="entry name" value="Tetratricopeptide repeat domain"/>
    <property type="match status" value="5"/>
</dbReference>
<dbReference type="InterPro" id="IPR011990">
    <property type="entry name" value="TPR-like_helical_dom_sf"/>
</dbReference>
<name>A0ABM5F6T5_9SAUR</name>
<feature type="repeat" description="TPR" evidence="1">
    <location>
        <begin position="71"/>
        <end position="104"/>
    </location>
</feature>
<dbReference type="PANTHER" id="PTHR45153">
    <property type="entry name" value="TETRATRICOPEPTIDE REPEAT PROTEIN 16"/>
    <property type="match status" value="1"/>
</dbReference>
<feature type="repeat" description="TPR" evidence="1">
    <location>
        <begin position="418"/>
        <end position="451"/>
    </location>
</feature>
<evidence type="ECO:0000256" key="1">
    <source>
        <dbReference type="PROSITE-ProRule" id="PRU00339"/>
    </source>
</evidence>